<proteinExistence type="predicted"/>
<reference evidence="2" key="1">
    <citation type="submission" date="2022-11" db="UniProtKB">
        <authorList>
            <consortium name="WormBaseParasite"/>
        </authorList>
    </citation>
    <scope>IDENTIFICATION</scope>
</reference>
<sequence>QRIPDCFRTSTPKSCCTKSPVNDRPNTPISAIRSYGSNGDRPTEGVTTAKSFGSITARQAKSPIFNREYGQNNAVTPPGFQFDPYGQFPLVPVINLPTPMGSPGLQFDPYGQVSIVPVIGTPKPPPPFINYADSTASNDSINPMTSETIAEINDHPNYFDPNTSHPGITFERVVAPSLSQQSNLFTARSPGSTGSTQRKF</sequence>
<protein>
    <submittedName>
        <fullName evidence="2">Uncharacterized protein</fullName>
    </submittedName>
</protein>
<evidence type="ECO:0000313" key="1">
    <source>
        <dbReference type="Proteomes" id="UP000887576"/>
    </source>
</evidence>
<organism evidence="1 2">
    <name type="scientific">Panagrolaimus sp. JU765</name>
    <dbReference type="NCBI Taxonomy" id="591449"/>
    <lineage>
        <taxon>Eukaryota</taxon>
        <taxon>Metazoa</taxon>
        <taxon>Ecdysozoa</taxon>
        <taxon>Nematoda</taxon>
        <taxon>Chromadorea</taxon>
        <taxon>Rhabditida</taxon>
        <taxon>Tylenchina</taxon>
        <taxon>Panagrolaimomorpha</taxon>
        <taxon>Panagrolaimoidea</taxon>
        <taxon>Panagrolaimidae</taxon>
        <taxon>Panagrolaimus</taxon>
    </lineage>
</organism>
<accession>A0AC34R926</accession>
<dbReference type="WBParaSite" id="JU765_v2.g4498.t1">
    <property type="protein sequence ID" value="JU765_v2.g4498.t1"/>
    <property type="gene ID" value="JU765_v2.g4498"/>
</dbReference>
<name>A0AC34R926_9BILA</name>
<evidence type="ECO:0000313" key="2">
    <source>
        <dbReference type="WBParaSite" id="JU765_v2.g4498.t1"/>
    </source>
</evidence>
<dbReference type="Proteomes" id="UP000887576">
    <property type="component" value="Unplaced"/>
</dbReference>